<organism evidence="4 5">
    <name type="scientific">Gryllotalpicola koreensis</name>
    <dbReference type="NCBI Taxonomy" id="993086"/>
    <lineage>
        <taxon>Bacteria</taxon>
        <taxon>Bacillati</taxon>
        <taxon>Actinomycetota</taxon>
        <taxon>Actinomycetes</taxon>
        <taxon>Micrococcales</taxon>
        <taxon>Microbacteriaceae</taxon>
        <taxon>Gryllotalpicola</taxon>
    </lineage>
</organism>
<feature type="transmembrane region" description="Helical" evidence="2">
    <location>
        <begin position="157"/>
        <end position="176"/>
    </location>
</feature>
<dbReference type="InterPro" id="IPR002931">
    <property type="entry name" value="Transglutaminase-like"/>
</dbReference>
<feature type="transmembrane region" description="Helical" evidence="2">
    <location>
        <begin position="14"/>
        <end position="35"/>
    </location>
</feature>
<comment type="caution">
    <text evidence="4">The sequence shown here is derived from an EMBL/GenBank/DDBJ whole genome shotgun (WGS) entry which is preliminary data.</text>
</comment>
<dbReference type="EMBL" id="BAABBW010000004">
    <property type="protein sequence ID" value="GAA4177789.1"/>
    <property type="molecule type" value="Genomic_DNA"/>
</dbReference>
<feature type="transmembrane region" description="Helical" evidence="2">
    <location>
        <begin position="129"/>
        <end position="150"/>
    </location>
</feature>
<proteinExistence type="predicted"/>
<evidence type="ECO:0000256" key="2">
    <source>
        <dbReference type="SAM" id="Phobius"/>
    </source>
</evidence>
<dbReference type="InterPro" id="IPR038765">
    <property type="entry name" value="Papain-like_cys_pep_sf"/>
</dbReference>
<keyword evidence="2" id="KW-1133">Transmembrane helix</keyword>
<gene>
    <name evidence="4" type="ORF">GCM10022287_27100</name>
</gene>
<sequence length="837" mass="87198">MAARRRGRAARPDTALFVDLGFVLALVAVGAFAAWPIYQTWYLVVTVAGAVVIAAGVVLLGRLRRWSWGLISVCTAAAYLAFGVPLAIPSAFASRADLVLGYRDLVVATVGDWKKLVTVDAPVGHFQTLLVPLLVTMLVCTTAAFSIVFGRARSYGVLVPIMLLPTAFAIVFGTTSNGHPLEIGGFQVAAPTHTVVGVLALGAAGGFLVWRGQHARTLALREAAAASGIRRPAGASVGSARRIAGAVAVALVGLAVAVPLSSTALEPSQRHVLRSAVDPTAQLSQYTSPLTTYRAAFSADPDTYNAAVLSYSGDARQLGRLRVATMSFYNGQQYTVLPSDSDRSSAFAHLPQLTSASHGSGLASLDVTIGKGFDAALGSGVWMPTVDGLKAVGFGGADVNALTDGFYYNTTLQAGAELHKLSPGDSYTLLATPQAATAPLGSLTPPQGAVPATADIPDSLTQWVQSQNLGTGGQALAGLIQRLRDRGFLSHSLVSPGTGTASDPTWLRETGGKFQQSLAGESMDRIGELFSDLLRQQQKVGADAPAASLVAGVGDDEQFAVASALIAESLGFPARVVLGFTLAGSETDAGAIPACDGGVCRGKNLTAWVEVQGADQKWVPFTTTPQSKLPLAKQPVTTSVPKLPTQVQQHVATVQPPPEANPTGGNRQNNDRTPKDAAGPAAWLPALRIGGTILLVLLILAAPLASLVIVKAARRRERRATPSSAGRIASGWDELVDTAVDLGLPAPGVRTRVEAAALYSAASRAADSTTLRTLAHGADDAVFGAFDPTPDEADRFWAQLDEQRSRLAAAFPRWKRLLALVSLRSFRTGSRIGGGER</sequence>
<evidence type="ECO:0000313" key="5">
    <source>
        <dbReference type="Proteomes" id="UP001501079"/>
    </source>
</evidence>
<feature type="transmembrane region" description="Helical" evidence="2">
    <location>
        <begin position="243"/>
        <end position="265"/>
    </location>
</feature>
<reference evidence="5" key="1">
    <citation type="journal article" date="2019" name="Int. J. Syst. Evol. Microbiol.">
        <title>The Global Catalogue of Microorganisms (GCM) 10K type strain sequencing project: providing services to taxonomists for standard genome sequencing and annotation.</title>
        <authorList>
            <consortium name="The Broad Institute Genomics Platform"/>
            <consortium name="The Broad Institute Genome Sequencing Center for Infectious Disease"/>
            <person name="Wu L."/>
            <person name="Ma J."/>
        </authorList>
    </citation>
    <scope>NUCLEOTIDE SEQUENCE [LARGE SCALE GENOMIC DNA]</scope>
    <source>
        <strain evidence="5">JCM 17591</strain>
    </source>
</reference>
<dbReference type="RefSeq" id="WP_344755286.1">
    <property type="nucleotide sequence ID" value="NZ_BAABBW010000004.1"/>
</dbReference>
<dbReference type="Pfam" id="PF01841">
    <property type="entry name" value="Transglut_core"/>
    <property type="match status" value="1"/>
</dbReference>
<evidence type="ECO:0000313" key="4">
    <source>
        <dbReference type="EMBL" id="GAA4177789.1"/>
    </source>
</evidence>
<dbReference type="PANTHER" id="PTHR42736:SF1">
    <property type="entry name" value="PROTEIN-GLUTAMINE GAMMA-GLUTAMYLTRANSFERASE"/>
    <property type="match status" value="1"/>
</dbReference>
<feature type="domain" description="Transglutaminase-like" evidence="3">
    <location>
        <begin position="541"/>
        <end position="621"/>
    </location>
</feature>
<feature type="transmembrane region" description="Helical" evidence="2">
    <location>
        <begin position="41"/>
        <end position="61"/>
    </location>
</feature>
<feature type="transmembrane region" description="Helical" evidence="2">
    <location>
        <begin position="689"/>
        <end position="710"/>
    </location>
</feature>
<keyword evidence="2" id="KW-0812">Transmembrane</keyword>
<evidence type="ECO:0000259" key="3">
    <source>
        <dbReference type="Pfam" id="PF01841"/>
    </source>
</evidence>
<keyword evidence="2" id="KW-0472">Membrane</keyword>
<accession>A0ABP8A4Q2</accession>
<name>A0ABP8A4Q2_9MICO</name>
<dbReference type="InterPro" id="IPR052901">
    <property type="entry name" value="Bact_TGase-like"/>
</dbReference>
<dbReference type="PANTHER" id="PTHR42736">
    <property type="entry name" value="PROTEIN-GLUTAMINE GAMMA-GLUTAMYLTRANSFERASE"/>
    <property type="match status" value="1"/>
</dbReference>
<protein>
    <submittedName>
        <fullName evidence="4">Transglutaminase-like domain-containing protein</fullName>
    </submittedName>
</protein>
<feature type="region of interest" description="Disordered" evidence="1">
    <location>
        <begin position="649"/>
        <end position="677"/>
    </location>
</feature>
<feature type="transmembrane region" description="Helical" evidence="2">
    <location>
        <begin position="68"/>
        <end position="88"/>
    </location>
</feature>
<feature type="transmembrane region" description="Helical" evidence="2">
    <location>
        <begin position="188"/>
        <end position="210"/>
    </location>
</feature>
<keyword evidence="5" id="KW-1185">Reference proteome</keyword>
<dbReference type="Proteomes" id="UP001501079">
    <property type="component" value="Unassembled WGS sequence"/>
</dbReference>
<evidence type="ECO:0000256" key="1">
    <source>
        <dbReference type="SAM" id="MobiDB-lite"/>
    </source>
</evidence>
<dbReference type="SUPFAM" id="SSF54001">
    <property type="entry name" value="Cysteine proteinases"/>
    <property type="match status" value="1"/>
</dbReference>